<organism evidence="1 2">
    <name type="scientific">Helicobacter muridarum</name>
    <dbReference type="NCBI Taxonomy" id="216"/>
    <lineage>
        <taxon>Bacteria</taxon>
        <taxon>Pseudomonadati</taxon>
        <taxon>Campylobacterota</taxon>
        <taxon>Epsilonproteobacteria</taxon>
        <taxon>Campylobacterales</taxon>
        <taxon>Helicobacteraceae</taxon>
        <taxon>Helicobacter</taxon>
    </lineage>
</organism>
<reference evidence="1 2" key="1">
    <citation type="journal article" date="2014" name="Genome Announc.">
        <title>Draft genome sequences of eight enterohepatic helicobacter species isolated from both laboratory and wild rodents.</title>
        <authorList>
            <person name="Sheh A."/>
            <person name="Shen Z."/>
            <person name="Fox J.G."/>
        </authorList>
    </citation>
    <scope>NUCLEOTIDE SEQUENCE [LARGE SCALE GENOMIC DNA]</scope>
    <source>
        <strain evidence="1 2">ST1</strain>
    </source>
</reference>
<dbReference type="RefSeq" id="WP_034556828.1">
    <property type="nucleotide sequence ID" value="NZ_FZMM01000058.1"/>
</dbReference>
<dbReference type="Proteomes" id="UP000029922">
    <property type="component" value="Unassembled WGS sequence"/>
</dbReference>
<protein>
    <submittedName>
        <fullName evidence="1">DUF1018 domain-containing protein</fullName>
    </submittedName>
</protein>
<evidence type="ECO:0000313" key="2">
    <source>
        <dbReference type="Proteomes" id="UP000029922"/>
    </source>
</evidence>
<proteinExistence type="predicted"/>
<gene>
    <name evidence="1" type="ORF">LS73_003440</name>
</gene>
<evidence type="ECO:0000313" key="1">
    <source>
        <dbReference type="EMBL" id="TLE00959.1"/>
    </source>
</evidence>
<comment type="caution">
    <text evidence="1">The sequence shown here is derived from an EMBL/GenBank/DDBJ whole genome shotgun (WGS) entry which is preliminary data.</text>
</comment>
<dbReference type="EMBL" id="JRPD02000004">
    <property type="protein sequence ID" value="TLE00959.1"/>
    <property type="molecule type" value="Genomic_DNA"/>
</dbReference>
<sequence>MLLAKIHTHARYKELYIASFWSEWLHVRYGVESSKDLSIKELWEVLDIFNGKKQDRDYCLKDSIGRAQLLPLRKKSISKITKNQALMIEDMLNIVRYNDIKAKEFFKKQTKRDIESIENLSKSEATKVIIGLRKIAKWDKSLKYINNMDYRGQR</sequence>
<dbReference type="Pfam" id="PF06252">
    <property type="entry name" value="GemA"/>
    <property type="match status" value="1"/>
</dbReference>
<accession>A0A4U8TMH1</accession>
<dbReference type="InterPro" id="IPR009363">
    <property type="entry name" value="Phage_Mu_Gp16"/>
</dbReference>
<dbReference type="OrthoDB" id="5324432at2"/>
<dbReference type="AlphaFoldDB" id="A0A4U8TMH1"/>
<name>A0A4U8TMH1_9HELI</name>